<evidence type="ECO:0000256" key="7">
    <source>
        <dbReference type="ARBA" id="ARBA00022741"/>
    </source>
</evidence>
<organism evidence="16 17">
    <name type="scientific">Vogesella margarita</name>
    <dbReference type="NCBI Taxonomy" id="2984199"/>
    <lineage>
        <taxon>Bacteria</taxon>
        <taxon>Pseudomonadati</taxon>
        <taxon>Pseudomonadota</taxon>
        <taxon>Betaproteobacteria</taxon>
        <taxon>Neisseriales</taxon>
        <taxon>Chromobacteriaceae</taxon>
        <taxon>Vogesella</taxon>
    </lineage>
</organism>
<dbReference type="PANTHER" id="PTHR43065">
    <property type="entry name" value="SENSOR HISTIDINE KINASE"/>
    <property type="match status" value="1"/>
</dbReference>
<protein>
    <recommendedName>
        <fullName evidence="3">histidine kinase</fullName>
        <ecNumber evidence="3">2.7.13.3</ecNumber>
    </recommendedName>
</protein>
<dbReference type="SMART" id="SM00388">
    <property type="entry name" value="HisKA"/>
    <property type="match status" value="1"/>
</dbReference>
<proteinExistence type="predicted"/>
<accession>A0ABT5IRF4</accession>
<dbReference type="InterPro" id="IPR036890">
    <property type="entry name" value="HATPase_C_sf"/>
</dbReference>
<evidence type="ECO:0000256" key="1">
    <source>
        <dbReference type="ARBA" id="ARBA00000085"/>
    </source>
</evidence>
<dbReference type="PROSITE" id="PS50839">
    <property type="entry name" value="CHASE"/>
    <property type="match status" value="1"/>
</dbReference>
<dbReference type="Proteomes" id="UP001222030">
    <property type="component" value="Unassembled WGS sequence"/>
</dbReference>
<evidence type="ECO:0000259" key="15">
    <source>
        <dbReference type="PROSITE" id="PS50839"/>
    </source>
</evidence>
<dbReference type="CDD" id="cd00082">
    <property type="entry name" value="HisKA"/>
    <property type="match status" value="1"/>
</dbReference>
<dbReference type="Gene3D" id="1.10.287.130">
    <property type="match status" value="1"/>
</dbReference>
<dbReference type="Pfam" id="PF03924">
    <property type="entry name" value="CHASE"/>
    <property type="match status" value="1"/>
</dbReference>
<evidence type="ECO:0000256" key="9">
    <source>
        <dbReference type="ARBA" id="ARBA00022840"/>
    </source>
</evidence>
<dbReference type="GO" id="GO:0005524">
    <property type="term" value="F:ATP binding"/>
    <property type="evidence" value="ECO:0007669"/>
    <property type="project" value="UniProtKB-KW"/>
</dbReference>
<keyword evidence="11" id="KW-0902">Two-component regulatory system</keyword>
<dbReference type="InterPro" id="IPR003661">
    <property type="entry name" value="HisK_dim/P_dom"/>
</dbReference>
<dbReference type="SUPFAM" id="SSF47384">
    <property type="entry name" value="Homodimeric domain of signal transducing histidine kinase"/>
    <property type="match status" value="1"/>
</dbReference>
<evidence type="ECO:0000256" key="11">
    <source>
        <dbReference type="ARBA" id="ARBA00023012"/>
    </source>
</evidence>
<evidence type="ECO:0000256" key="10">
    <source>
        <dbReference type="ARBA" id="ARBA00022989"/>
    </source>
</evidence>
<evidence type="ECO:0000313" key="17">
    <source>
        <dbReference type="Proteomes" id="UP001222030"/>
    </source>
</evidence>
<feature type="domain" description="Histidine kinase" evidence="14">
    <location>
        <begin position="530"/>
        <end position="747"/>
    </location>
</feature>
<dbReference type="InterPro" id="IPR006189">
    <property type="entry name" value="CHASE_dom"/>
</dbReference>
<keyword evidence="10" id="KW-1133">Transmembrane helix</keyword>
<keyword evidence="7" id="KW-0547">Nucleotide-binding</keyword>
<feature type="domain" description="CHASE" evidence="15">
    <location>
        <begin position="125"/>
        <end position="271"/>
    </location>
</feature>
<keyword evidence="13" id="KW-0175">Coiled coil</keyword>
<dbReference type="Pfam" id="PF02518">
    <property type="entry name" value="HATPase_c"/>
    <property type="match status" value="1"/>
</dbReference>
<evidence type="ECO:0000256" key="3">
    <source>
        <dbReference type="ARBA" id="ARBA00012438"/>
    </source>
</evidence>
<gene>
    <name evidence="16" type="ORF">PQU96_13550</name>
</gene>
<evidence type="ECO:0000256" key="2">
    <source>
        <dbReference type="ARBA" id="ARBA00004370"/>
    </source>
</evidence>
<reference evidence="16 17" key="1">
    <citation type="submission" date="2023-01" db="EMBL/GenBank/DDBJ databases">
        <title>Novel species of the genus Vogesella isolated from rivers.</title>
        <authorList>
            <person name="Lu H."/>
        </authorList>
    </citation>
    <scope>NUCLEOTIDE SEQUENCE [LARGE SCALE GENOMIC DNA]</scope>
    <source>
        <strain evidence="16 17">LYT5W</strain>
    </source>
</reference>
<evidence type="ECO:0000256" key="13">
    <source>
        <dbReference type="SAM" id="Coils"/>
    </source>
</evidence>
<evidence type="ECO:0000256" key="8">
    <source>
        <dbReference type="ARBA" id="ARBA00022777"/>
    </source>
</evidence>
<keyword evidence="17" id="KW-1185">Reference proteome</keyword>
<dbReference type="SUPFAM" id="SSF55874">
    <property type="entry name" value="ATPase domain of HSP90 chaperone/DNA topoisomerase II/histidine kinase"/>
    <property type="match status" value="1"/>
</dbReference>
<comment type="catalytic activity">
    <reaction evidence="1">
        <text>ATP + protein L-histidine = ADP + protein N-phospho-L-histidine.</text>
        <dbReference type="EC" id="2.7.13.3"/>
    </reaction>
</comment>
<keyword evidence="9 16" id="KW-0067">ATP-binding</keyword>
<dbReference type="InterPro" id="IPR004358">
    <property type="entry name" value="Sig_transdc_His_kin-like_C"/>
</dbReference>
<evidence type="ECO:0000259" key="14">
    <source>
        <dbReference type="PROSITE" id="PS50109"/>
    </source>
</evidence>
<dbReference type="PANTHER" id="PTHR43065:SF46">
    <property type="entry name" value="C4-DICARBOXYLATE TRANSPORT SENSOR PROTEIN DCTB"/>
    <property type="match status" value="1"/>
</dbReference>
<dbReference type="EMBL" id="JAQQLE010000013">
    <property type="protein sequence ID" value="MDC7715137.1"/>
    <property type="molecule type" value="Genomic_DNA"/>
</dbReference>
<dbReference type="InterPro" id="IPR005467">
    <property type="entry name" value="His_kinase_dom"/>
</dbReference>
<evidence type="ECO:0000256" key="4">
    <source>
        <dbReference type="ARBA" id="ARBA00022553"/>
    </source>
</evidence>
<keyword evidence="8" id="KW-0418">Kinase</keyword>
<dbReference type="InterPro" id="IPR036097">
    <property type="entry name" value="HisK_dim/P_sf"/>
</dbReference>
<dbReference type="SMART" id="SM01079">
    <property type="entry name" value="CHASE"/>
    <property type="match status" value="1"/>
</dbReference>
<dbReference type="InterPro" id="IPR003594">
    <property type="entry name" value="HATPase_dom"/>
</dbReference>
<dbReference type="EC" id="2.7.13.3" evidence="3"/>
<sequence>MPRGHRRQGNERRAGIDRAAAARPDRLAIESPDLITIKTFLQAVRQHGGAKWLSGLLCLLLCYALAVQLERDRQQAFEQAVRLNQALLQRQLDYSALMLQQLASVNAVTSQSGTGIPSFVVAAGFQQKVDTGSRDAFELQQSYRRRALFMIREYRDPGSNTWAESSAWFPAPARSHYLPLTTLLPGPTSGRLEYLHGLDLATDSFFAAAVTDAIDSGEMKVSEPFTYRDGAPGVALVKAAYAGGLLPVTPAQRLEKLSGVAVVFIDVRQLLPQPGNSPLQLSIRAVAGGAPLAGNAAADWSLPALPGPLQQTLVVPGQALPYVLQLSQPAPGWLPWLLLAGCGLLGVGILSHSLFRRSAPLPVLPSPVAAPQPLATLEHIALQATDDAVLLLSTRNQVLYANTRAMVLTGDAALQGKQLDGARFSICYPRNQRRVHVLPRLIEKKVRAMLPPGSILIDAQGQECEIEGEFIPLNDAANVAVRYLLSFRHVGKLRQDMVAALKASEMQLKKHQDELARVARINTLGEMSSGVAHEINQPLSAIMSYNEACLAMMDDANPDPVLLRISLVSSVRQANRAGQIIRRLRELASRKQPEVAPLNINDALRSALDLTKSELAARGVIVTTDLAEGLPQVMADSIQLEQVIINLIKNAVDAMTEKNRSDEAMRIFAYSERRGRHVRLGIRDNGTGIPENILPHVFDPFYSSKSEGMGLGLTISQTIIESIGGRLAARNLETGGAEFSLTLPALKNSHPDAKEEQQ</sequence>
<feature type="coiled-coil region" evidence="13">
    <location>
        <begin position="494"/>
        <end position="521"/>
    </location>
</feature>
<dbReference type="Gene3D" id="3.30.565.10">
    <property type="entry name" value="Histidine kinase-like ATPase, C-terminal domain"/>
    <property type="match status" value="1"/>
</dbReference>
<evidence type="ECO:0000256" key="12">
    <source>
        <dbReference type="ARBA" id="ARBA00023136"/>
    </source>
</evidence>
<dbReference type="Gene3D" id="3.30.450.350">
    <property type="entry name" value="CHASE domain"/>
    <property type="match status" value="1"/>
</dbReference>
<evidence type="ECO:0000256" key="6">
    <source>
        <dbReference type="ARBA" id="ARBA00022692"/>
    </source>
</evidence>
<keyword evidence="5" id="KW-0808">Transferase</keyword>
<dbReference type="RefSeq" id="WP_272772934.1">
    <property type="nucleotide sequence ID" value="NZ_JAQQLE010000013.1"/>
</dbReference>
<keyword evidence="12" id="KW-0472">Membrane</keyword>
<dbReference type="SMART" id="SM00387">
    <property type="entry name" value="HATPase_c"/>
    <property type="match status" value="1"/>
</dbReference>
<name>A0ABT5IRF4_9NEIS</name>
<comment type="caution">
    <text evidence="16">The sequence shown here is derived from an EMBL/GenBank/DDBJ whole genome shotgun (WGS) entry which is preliminary data.</text>
</comment>
<keyword evidence="6" id="KW-0812">Transmembrane</keyword>
<evidence type="ECO:0000256" key="5">
    <source>
        <dbReference type="ARBA" id="ARBA00022679"/>
    </source>
</evidence>
<comment type="subcellular location">
    <subcellularLocation>
        <location evidence="2">Membrane</location>
    </subcellularLocation>
</comment>
<dbReference type="InterPro" id="IPR042240">
    <property type="entry name" value="CHASE_sf"/>
</dbReference>
<dbReference type="PRINTS" id="PR00344">
    <property type="entry name" value="BCTRLSENSOR"/>
</dbReference>
<keyword evidence="4" id="KW-0597">Phosphoprotein</keyword>
<dbReference type="PROSITE" id="PS50109">
    <property type="entry name" value="HIS_KIN"/>
    <property type="match status" value="1"/>
</dbReference>
<dbReference type="Pfam" id="PF00512">
    <property type="entry name" value="HisKA"/>
    <property type="match status" value="1"/>
</dbReference>
<evidence type="ECO:0000313" key="16">
    <source>
        <dbReference type="EMBL" id="MDC7715137.1"/>
    </source>
</evidence>